<keyword evidence="9" id="KW-1185">Reference proteome</keyword>
<feature type="domain" description="C2H2-type" evidence="7">
    <location>
        <begin position="953"/>
        <end position="980"/>
    </location>
</feature>
<reference evidence="8" key="2">
    <citation type="submission" date="2020-05" db="UniProtKB">
        <authorList>
            <consortium name="EnsemblMetazoa"/>
        </authorList>
    </citation>
    <scope>IDENTIFICATION</scope>
    <source>
        <strain evidence="8">Ngousso</strain>
    </source>
</reference>
<dbReference type="Proteomes" id="UP001105220">
    <property type="component" value="Unplaced"/>
</dbReference>
<dbReference type="EnsemblMetazoa" id="ACON009339-RA">
    <property type="protein sequence ID" value="ACON009339-PA"/>
    <property type="gene ID" value="ACON009339"/>
</dbReference>
<keyword evidence="4" id="KW-0862">Zinc</keyword>
<dbReference type="Pfam" id="PF00096">
    <property type="entry name" value="zf-C2H2"/>
    <property type="match status" value="4"/>
</dbReference>
<dbReference type="VEuPathDB" id="VectorBase:ACON2_042697"/>
<accession>A0A6E8VYI4</accession>
<dbReference type="PROSITE" id="PS00028">
    <property type="entry name" value="ZINC_FINGER_C2H2_1"/>
    <property type="match status" value="9"/>
</dbReference>
<dbReference type="FunFam" id="3.30.160.60:FF:001843">
    <property type="entry name" value="Zinc finger 30C"/>
    <property type="match status" value="1"/>
</dbReference>
<evidence type="ECO:0000256" key="3">
    <source>
        <dbReference type="ARBA" id="ARBA00022771"/>
    </source>
</evidence>
<feature type="domain" description="C2H2-type" evidence="7">
    <location>
        <begin position="809"/>
        <end position="837"/>
    </location>
</feature>
<evidence type="ECO:0000256" key="2">
    <source>
        <dbReference type="ARBA" id="ARBA00022737"/>
    </source>
</evidence>
<keyword evidence="1" id="KW-0479">Metal-binding</keyword>
<feature type="domain" description="C2H2-type" evidence="7">
    <location>
        <begin position="650"/>
        <end position="675"/>
    </location>
</feature>
<evidence type="ECO:0000256" key="6">
    <source>
        <dbReference type="SAM" id="MobiDB-lite"/>
    </source>
</evidence>
<dbReference type="SMART" id="SM00355">
    <property type="entry name" value="ZnF_C2H2"/>
    <property type="match status" value="15"/>
</dbReference>
<dbReference type="Gene3D" id="3.30.160.60">
    <property type="entry name" value="Classic Zinc Finger"/>
    <property type="match status" value="8"/>
</dbReference>
<protein>
    <recommendedName>
        <fullName evidence="7">C2H2-type domain-containing protein</fullName>
    </recommendedName>
</protein>
<dbReference type="PANTHER" id="PTHR24379">
    <property type="entry name" value="KRAB AND ZINC FINGER DOMAIN-CONTAINING"/>
    <property type="match status" value="1"/>
</dbReference>
<dbReference type="InterPro" id="IPR012934">
    <property type="entry name" value="Znf_AD"/>
</dbReference>
<feature type="domain" description="C2H2-type" evidence="7">
    <location>
        <begin position="483"/>
        <end position="513"/>
    </location>
</feature>
<evidence type="ECO:0000313" key="9">
    <source>
        <dbReference type="Proteomes" id="UP001105220"/>
    </source>
</evidence>
<evidence type="ECO:0000256" key="4">
    <source>
        <dbReference type="ARBA" id="ARBA00022833"/>
    </source>
</evidence>
<feature type="region of interest" description="Disordered" evidence="6">
    <location>
        <begin position="687"/>
        <end position="714"/>
    </location>
</feature>
<dbReference type="Pfam" id="PF07776">
    <property type="entry name" value="zf-AD"/>
    <property type="match status" value="1"/>
</dbReference>
<feature type="domain" description="C2H2-type" evidence="7">
    <location>
        <begin position="867"/>
        <end position="895"/>
    </location>
</feature>
<dbReference type="VEuPathDB" id="VectorBase:ACMO_007735"/>
<evidence type="ECO:0000256" key="1">
    <source>
        <dbReference type="ARBA" id="ARBA00022723"/>
    </source>
</evidence>
<sequence>MLRRPSKRRKVSNVEEEETEFTPASVEQKCCICSKHPKGDLLELSTVVESGSSLTIATVVEQVASIKVNNVQKSICGGCWTKIQAAYSIQKEIRGSECIAQQDVECYSETEEEEEIAENANRPEKDDPDPLVVDGIDESEYCIEYLEEQEEEQQPPAKEEAVDIEIEACCSDEEEHEELRADGGKVTRQFQMPNEATIVADVLHEQYRMVEVTGERCCGCSFVARSRKELLQHSETVHSVEMNDHGDYCPICFYKFSTDQQLERHIDEFKLNKMYVCLRCNRFYNVKRKLFNHLLECGGMVEEVDVQASGTNNDDALTIEALKEEDGDVEEGLEEDSQYEECYLQEGTHTDEQQELHAEDRLQNATDPRVMHRYKALFEEVLSNEELYCQLSEKELNVQDVQIAEQHVFETFKYIRLRGLRCCGCSYTCMSKALLIEHSNLAHPPENPPEHVDEHSCELCRAEFQNTLNLVKHICFFTTRQLFLCTVCDVSFLNKESLRNHQRHNERHRELENYKFEQAGIELDTAEGFVELDQPAVADELRKLVVEKISYRPKAVTCIPMPDERFIRRRKEYNNYSVLVVAGEYCCGCGRFFDTTSELQQHAEQEHYLPLNFCARTYGHQCEICYAVFELERGFAVHRSMSRSKQKTLYLCKLCGLLFSKKFCLARHMHSAPNHLSRLIVDAAANADRTGEEHDAPEEADAEPGPPEATVSDPRVKEALQLHRSVEAKGLRKVGHLVWYHCCFPKCPETFTSEAALLEHAQAEHYGQRRENQNERQQDTNVCPTCCKPFQTLAKLYWHRVKRFVPREYKCKQCASTFDRWVQLKIHVEQEHSATPPSFECTECGKSFVLRARLVAHQKTHTDRKDHKCDVCGCAFVSKGLLKRHRRALHATELLFECKLCSKKFAVVEKLKIHQRVHTGERPYECTFCSRTFIHFSDRKRHEMAAHTMERPYKCTLCPASYIRNRELNLHMQKHQSDGKGKNLVKSRGET</sequence>
<dbReference type="GO" id="GO:0005634">
    <property type="term" value="C:nucleus"/>
    <property type="evidence" value="ECO:0007669"/>
    <property type="project" value="InterPro"/>
</dbReference>
<dbReference type="FunFam" id="3.30.160.60:FF:002470">
    <property type="entry name" value="Zinc finger protein 59"/>
    <property type="match status" value="1"/>
</dbReference>
<keyword evidence="3 5" id="KW-0863">Zinc-finger</keyword>
<reference key="1">
    <citation type="journal article" date="2019" name="Genes (Basel)">
        <title>A High-Quality De novo Genome Assembly from a Single Mosquito Using PacBio Sequencing.</title>
        <authorList>
            <person name="Kingan S.B."/>
            <person name="Heaton H."/>
            <person name="Cudini J."/>
            <person name="Lambert C.C."/>
            <person name="Baybayan P."/>
            <person name="Galvin B.D."/>
            <person name="Durbin R."/>
            <person name="Korlach J."/>
            <person name="Lawniczak M.K.N."/>
        </authorList>
    </citation>
    <scope>NUCLEOTIDE SEQUENCE [LARGE SCALE GENOMIC DNA]</scope>
    <source>
        <strain>Mali-NIH</strain>
    </source>
</reference>
<feature type="region of interest" description="Disordered" evidence="6">
    <location>
        <begin position="972"/>
        <end position="991"/>
    </location>
</feature>
<feature type="domain" description="C2H2-type" evidence="7">
    <location>
        <begin position="924"/>
        <end position="952"/>
    </location>
</feature>
<feature type="domain" description="C2H2-type" evidence="7">
    <location>
        <begin position="740"/>
        <end position="770"/>
    </location>
</feature>
<dbReference type="SUPFAM" id="SSF57667">
    <property type="entry name" value="beta-beta-alpha zinc fingers"/>
    <property type="match status" value="4"/>
</dbReference>
<dbReference type="InterPro" id="IPR036236">
    <property type="entry name" value="Znf_C2H2_sf"/>
</dbReference>
<organism evidence="8 9">
    <name type="scientific">Anopheles coluzzii</name>
    <name type="common">African malaria mosquito</name>
    <dbReference type="NCBI Taxonomy" id="1518534"/>
    <lineage>
        <taxon>Eukaryota</taxon>
        <taxon>Metazoa</taxon>
        <taxon>Ecdysozoa</taxon>
        <taxon>Arthropoda</taxon>
        <taxon>Hexapoda</taxon>
        <taxon>Insecta</taxon>
        <taxon>Pterygota</taxon>
        <taxon>Neoptera</taxon>
        <taxon>Endopterygota</taxon>
        <taxon>Diptera</taxon>
        <taxon>Nematocera</taxon>
        <taxon>Culicoidea</taxon>
        <taxon>Culicidae</taxon>
        <taxon>Anophelinae</taxon>
        <taxon>Anopheles</taxon>
    </lineage>
</organism>
<evidence type="ECO:0000313" key="8">
    <source>
        <dbReference type="EnsemblMetazoa" id="ACON009339-PA"/>
    </source>
</evidence>
<dbReference type="AlphaFoldDB" id="A0A6E8VYI4"/>
<dbReference type="VEuPathDB" id="VectorBase:ACON009339"/>
<name>A0A6E8VYI4_ANOCL</name>
<dbReference type="PANTHER" id="PTHR24379:SF127">
    <property type="entry name" value="BLOODY FINGERS-RELATED"/>
    <property type="match status" value="1"/>
</dbReference>
<dbReference type="PROSITE" id="PS50157">
    <property type="entry name" value="ZINC_FINGER_C2H2_2"/>
    <property type="match status" value="9"/>
</dbReference>
<feature type="domain" description="C2H2-type" evidence="7">
    <location>
        <begin position="896"/>
        <end position="923"/>
    </location>
</feature>
<evidence type="ECO:0000259" key="7">
    <source>
        <dbReference type="PROSITE" id="PS50157"/>
    </source>
</evidence>
<evidence type="ECO:0000256" key="5">
    <source>
        <dbReference type="PROSITE-ProRule" id="PRU00042"/>
    </source>
</evidence>
<dbReference type="InterPro" id="IPR013087">
    <property type="entry name" value="Znf_C2H2_type"/>
</dbReference>
<dbReference type="GO" id="GO:0008270">
    <property type="term" value="F:zinc ion binding"/>
    <property type="evidence" value="ECO:0007669"/>
    <property type="project" value="UniProtKB-KW"/>
</dbReference>
<proteinExistence type="predicted"/>
<keyword evidence="2" id="KW-0677">Repeat</keyword>
<feature type="domain" description="C2H2-type" evidence="7">
    <location>
        <begin position="839"/>
        <end position="866"/>
    </location>
</feature>
<feature type="region of interest" description="Disordered" evidence="6">
    <location>
        <begin position="110"/>
        <end position="130"/>
    </location>
</feature>
<dbReference type="SMART" id="SM00868">
    <property type="entry name" value="zf-AD"/>
    <property type="match status" value="1"/>
</dbReference>